<protein>
    <submittedName>
        <fullName evidence="1">Uncharacterized protein</fullName>
    </submittedName>
</protein>
<proteinExistence type="predicted"/>
<comment type="caution">
    <text evidence="1">The sequence shown here is derived from an EMBL/GenBank/DDBJ whole genome shotgun (WGS) entry which is preliminary data.</text>
</comment>
<accession>A0ABU1IM47</accession>
<reference evidence="1 2" key="1">
    <citation type="submission" date="2023-07" db="EMBL/GenBank/DDBJ databases">
        <title>Genomic Encyclopedia of Type Strains, Phase IV (KMG-IV): sequencing the most valuable type-strain genomes for metagenomic binning, comparative biology and taxonomic classification.</title>
        <authorList>
            <person name="Goeker M."/>
        </authorList>
    </citation>
    <scope>NUCLEOTIDE SEQUENCE [LARGE SCALE GENOMIC DNA]</scope>
    <source>
        <strain evidence="1 2">DSM 45903</strain>
    </source>
</reference>
<evidence type="ECO:0000313" key="2">
    <source>
        <dbReference type="Proteomes" id="UP001185012"/>
    </source>
</evidence>
<evidence type="ECO:0000313" key="1">
    <source>
        <dbReference type="EMBL" id="MDR6225860.1"/>
    </source>
</evidence>
<sequence>MIVTLLPISIMFTWREAWKACRIDSAMHSETWERK</sequence>
<dbReference type="EMBL" id="JAVDQG010000004">
    <property type="protein sequence ID" value="MDR6225860.1"/>
    <property type="molecule type" value="Genomic_DNA"/>
</dbReference>
<gene>
    <name evidence="1" type="ORF">JOE21_001866</name>
</gene>
<keyword evidence="2" id="KW-1185">Reference proteome</keyword>
<organism evidence="1 2">
    <name type="scientific">Desmospora profundinema</name>
    <dbReference type="NCBI Taxonomy" id="1571184"/>
    <lineage>
        <taxon>Bacteria</taxon>
        <taxon>Bacillati</taxon>
        <taxon>Bacillota</taxon>
        <taxon>Bacilli</taxon>
        <taxon>Bacillales</taxon>
        <taxon>Thermoactinomycetaceae</taxon>
        <taxon>Desmospora</taxon>
    </lineage>
</organism>
<dbReference type="Proteomes" id="UP001185012">
    <property type="component" value="Unassembled WGS sequence"/>
</dbReference>
<name>A0ABU1IM47_9BACL</name>